<dbReference type="InterPro" id="IPR051781">
    <property type="entry name" value="Metallo-dep_Hydrolase"/>
</dbReference>
<evidence type="ECO:0000259" key="2">
    <source>
        <dbReference type="Pfam" id="PF01979"/>
    </source>
</evidence>
<gene>
    <name evidence="3" type="ORF">EZM97_17925</name>
</gene>
<keyword evidence="1" id="KW-0732">Signal</keyword>
<dbReference type="AlphaFoldDB" id="A0A4R0YWI1"/>
<accession>A0A4R0YWI1</accession>
<dbReference type="Gene3D" id="3.20.20.140">
    <property type="entry name" value="Metal-dependent hydrolases"/>
    <property type="match status" value="1"/>
</dbReference>
<feature type="signal peptide" evidence="1">
    <location>
        <begin position="1"/>
        <end position="26"/>
    </location>
</feature>
<dbReference type="PANTHER" id="PTHR43135">
    <property type="entry name" value="ALPHA-D-RIBOSE 1-METHYLPHOSPHONATE 5-TRIPHOSPHATE DIPHOSPHATASE"/>
    <property type="match status" value="1"/>
</dbReference>
<name>A0A4R0YWI1_9GAMM</name>
<feature type="chain" id="PRO_5020954911" evidence="1">
    <location>
        <begin position="27"/>
        <end position="439"/>
    </location>
</feature>
<protein>
    <submittedName>
        <fullName evidence="3">Amidohydrolase family protein</fullName>
    </submittedName>
</protein>
<keyword evidence="4" id="KW-1185">Reference proteome</keyword>
<dbReference type="CDD" id="cd01299">
    <property type="entry name" value="Met_dep_hydrolase_A"/>
    <property type="match status" value="1"/>
</dbReference>
<dbReference type="GO" id="GO:0016810">
    <property type="term" value="F:hydrolase activity, acting on carbon-nitrogen (but not peptide) bonds"/>
    <property type="evidence" value="ECO:0007669"/>
    <property type="project" value="InterPro"/>
</dbReference>
<dbReference type="Proteomes" id="UP000291822">
    <property type="component" value="Unassembled WGS sequence"/>
</dbReference>
<dbReference type="InterPro" id="IPR032466">
    <property type="entry name" value="Metal_Hydrolase"/>
</dbReference>
<dbReference type="InterPro" id="IPR057744">
    <property type="entry name" value="OTAase-like"/>
</dbReference>
<dbReference type="InterPro" id="IPR011059">
    <property type="entry name" value="Metal-dep_hydrolase_composite"/>
</dbReference>
<evidence type="ECO:0000313" key="3">
    <source>
        <dbReference type="EMBL" id="TCI10730.1"/>
    </source>
</evidence>
<dbReference type="RefSeq" id="WP_131409024.1">
    <property type="nucleotide sequence ID" value="NZ_SJTG01000002.1"/>
</dbReference>
<evidence type="ECO:0000256" key="1">
    <source>
        <dbReference type="SAM" id="SignalP"/>
    </source>
</evidence>
<dbReference type="Pfam" id="PF01979">
    <property type="entry name" value="Amidohydro_1"/>
    <property type="match status" value="1"/>
</dbReference>
<comment type="caution">
    <text evidence="3">The sequence shown here is derived from an EMBL/GenBank/DDBJ whole genome shotgun (WGS) entry which is preliminary data.</text>
</comment>
<organism evidence="3 4">
    <name type="scientific">Dyella soli</name>
    <dbReference type="NCBI Taxonomy" id="522319"/>
    <lineage>
        <taxon>Bacteria</taxon>
        <taxon>Pseudomonadati</taxon>
        <taxon>Pseudomonadota</taxon>
        <taxon>Gammaproteobacteria</taxon>
        <taxon>Lysobacterales</taxon>
        <taxon>Rhodanobacteraceae</taxon>
        <taxon>Dyella</taxon>
    </lineage>
</organism>
<dbReference type="SUPFAM" id="SSF51338">
    <property type="entry name" value="Composite domain of metallo-dependent hydrolases"/>
    <property type="match status" value="1"/>
</dbReference>
<dbReference type="EMBL" id="SJTG01000002">
    <property type="protein sequence ID" value="TCI10730.1"/>
    <property type="molecule type" value="Genomic_DNA"/>
</dbReference>
<evidence type="ECO:0000313" key="4">
    <source>
        <dbReference type="Proteomes" id="UP000291822"/>
    </source>
</evidence>
<keyword evidence="3" id="KW-0378">Hydrolase</keyword>
<dbReference type="Gene3D" id="2.30.40.10">
    <property type="entry name" value="Urease, subunit C, domain 1"/>
    <property type="match status" value="1"/>
</dbReference>
<reference evidence="3 4" key="1">
    <citation type="submission" date="2019-02" db="EMBL/GenBank/DDBJ databases">
        <title>Dyella amyloliquefaciens sp. nov., isolated from forest soil.</title>
        <authorList>
            <person name="Gao Z.-H."/>
            <person name="Qiu L.-H."/>
        </authorList>
    </citation>
    <scope>NUCLEOTIDE SEQUENCE [LARGE SCALE GENOMIC DNA]</scope>
    <source>
        <strain evidence="3 4">KACC 12747</strain>
    </source>
</reference>
<sequence length="439" mass="46555">MRRYRWRMGAGALAVLLLASASSVMAAAPRGDVLLLPDRVWTADGDMAHAGWAVLVHEGSIAAVGPVASIQAPAGAQRITLPGTTLTPGLIDLHSHLFLHPYNETLWNDQVLKEPQDYRTLQAAAHARATLLAGFTALRDLGTEGAGFADVSIKRAIDEGMIPGPRMFVATRAIVATASYGPGPRGFRPDLDLPGGAEEISGVDAAIRATREQAGRGADWIKLYADYRVGADGGTQPTLSLAEMKAIVDTAHLSGRPVAAHASSDAGVRLAVEAGVDSIEHGYGASEATFRLLKQHGVAYEPTLTAVEATAEYFEHYVPGQGEPTARMREAERAFRTALKAGVTIGNGSDVGVFTHGDNWREPANMVRDGMTPAQALHAATDVAARILRQQQRFGRIAPGLRADLVAFGGDPSTHIDDLQHPAFVMKDGTIYRTAQATP</sequence>
<dbReference type="SUPFAM" id="SSF51556">
    <property type="entry name" value="Metallo-dependent hydrolases"/>
    <property type="match status" value="1"/>
</dbReference>
<feature type="domain" description="Amidohydrolase-related" evidence="2">
    <location>
        <begin position="85"/>
        <end position="431"/>
    </location>
</feature>
<proteinExistence type="predicted"/>
<dbReference type="PANTHER" id="PTHR43135:SF3">
    <property type="entry name" value="ALPHA-D-RIBOSE 1-METHYLPHOSPHONATE 5-TRIPHOSPHATE DIPHOSPHATASE"/>
    <property type="match status" value="1"/>
</dbReference>
<dbReference type="InterPro" id="IPR006680">
    <property type="entry name" value="Amidohydro-rel"/>
</dbReference>